<keyword evidence="14" id="KW-1185">Reference proteome</keyword>
<evidence type="ECO:0000313" key="14">
    <source>
        <dbReference type="Proteomes" id="UP000608522"/>
    </source>
</evidence>
<dbReference type="Pfam" id="PF22953">
    <property type="entry name" value="SpnB_Rossmann"/>
    <property type="match status" value="1"/>
</dbReference>
<evidence type="ECO:0000256" key="4">
    <source>
        <dbReference type="ARBA" id="ARBA00022679"/>
    </source>
</evidence>
<dbReference type="InterPro" id="IPR036736">
    <property type="entry name" value="ACP-like_sf"/>
</dbReference>
<keyword evidence="2" id="KW-0596">Phosphopantetheine</keyword>
<dbReference type="InterPro" id="IPR049900">
    <property type="entry name" value="PKS_mFAS_DH"/>
</dbReference>
<dbReference type="SMART" id="SM00826">
    <property type="entry name" value="PKS_DH"/>
    <property type="match status" value="1"/>
</dbReference>
<dbReference type="PANTHER" id="PTHR43775">
    <property type="entry name" value="FATTY ACID SYNTHASE"/>
    <property type="match status" value="1"/>
</dbReference>
<feature type="domain" description="Carrier" evidence="10">
    <location>
        <begin position="1550"/>
        <end position="1625"/>
    </location>
</feature>
<dbReference type="InterPro" id="IPR016036">
    <property type="entry name" value="Malonyl_transacylase_ACP-bd"/>
</dbReference>
<dbReference type="InterPro" id="IPR036291">
    <property type="entry name" value="NAD(P)-bd_dom_sf"/>
</dbReference>
<keyword evidence="7" id="KW-0012">Acyltransferase</keyword>
<dbReference type="Pfam" id="PF08659">
    <property type="entry name" value="KR"/>
    <property type="match status" value="2"/>
</dbReference>
<evidence type="ECO:0000259" key="12">
    <source>
        <dbReference type="PROSITE" id="PS52019"/>
    </source>
</evidence>
<feature type="active site" description="Proton donor; for dehydratase activity" evidence="8">
    <location>
        <position position="2737"/>
    </location>
</feature>
<dbReference type="SUPFAM" id="SSF53901">
    <property type="entry name" value="Thiolase-like"/>
    <property type="match status" value="2"/>
</dbReference>
<dbReference type="Gene3D" id="3.40.366.10">
    <property type="entry name" value="Malonyl-Coenzyme A Acyl Carrier Protein, domain 2"/>
    <property type="match status" value="2"/>
</dbReference>
<accession>A0ABQ3TA46</accession>
<feature type="compositionally biased region" description="Gly residues" evidence="9">
    <location>
        <begin position="2650"/>
        <end position="2668"/>
    </location>
</feature>
<dbReference type="Pfam" id="PF02801">
    <property type="entry name" value="Ketoacyl-synt_C"/>
    <property type="match status" value="2"/>
</dbReference>
<dbReference type="InterPro" id="IPR041618">
    <property type="entry name" value="PKS_DE"/>
</dbReference>
<dbReference type="InterPro" id="IPR018201">
    <property type="entry name" value="Ketoacyl_synth_AS"/>
</dbReference>
<gene>
    <name evidence="13" type="ORF">Sspor_28440</name>
</gene>
<dbReference type="SUPFAM" id="SSF51735">
    <property type="entry name" value="NAD(P)-binding Rossmann-fold domains"/>
    <property type="match status" value="4"/>
</dbReference>
<feature type="domain" description="Carrier" evidence="10">
    <location>
        <begin position="1"/>
        <end position="70"/>
    </location>
</feature>
<dbReference type="SUPFAM" id="SSF47336">
    <property type="entry name" value="ACP-like"/>
    <property type="match status" value="3"/>
</dbReference>
<dbReference type="PROSITE" id="PS50075">
    <property type="entry name" value="CARRIER"/>
    <property type="match status" value="3"/>
</dbReference>
<dbReference type="Pfam" id="PF00698">
    <property type="entry name" value="Acyl_transf_1"/>
    <property type="match status" value="2"/>
</dbReference>
<dbReference type="SUPFAM" id="SSF52151">
    <property type="entry name" value="FabD/lysophospholipase-like"/>
    <property type="match status" value="2"/>
</dbReference>
<feature type="region of interest" description="N-terminal hotdog fold" evidence="8">
    <location>
        <begin position="2533"/>
        <end position="2658"/>
    </location>
</feature>
<dbReference type="InterPro" id="IPR009081">
    <property type="entry name" value="PP-bd_ACP"/>
</dbReference>
<feature type="domain" description="PKS/mFAS DH" evidence="12">
    <location>
        <begin position="2533"/>
        <end position="2814"/>
    </location>
</feature>
<evidence type="ECO:0000256" key="6">
    <source>
        <dbReference type="ARBA" id="ARBA00023268"/>
    </source>
</evidence>
<dbReference type="InterPro" id="IPR020806">
    <property type="entry name" value="PKS_PP-bd"/>
</dbReference>
<dbReference type="CDD" id="cd00833">
    <property type="entry name" value="PKS"/>
    <property type="match status" value="2"/>
</dbReference>
<dbReference type="InterPro" id="IPR013968">
    <property type="entry name" value="PKS_KR"/>
</dbReference>
<dbReference type="Pfam" id="PF21089">
    <property type="entry name" value="PKS_DH_N"/>
    <property type="match status" value="1"/>
</dbReference>
<dbReference type="SUPFAM" id="SSF55048">
    <property type="entry name" value="Probable ACP-binding domain of malonyl-CoA ACP transacylase"/>
    <property type="match status" value="2"/>
</dbReference>
<dbReference type="InterPro" id="IPR020807">
    <property type="entry name" value="PKS_DH"/>
</dbReference>
<comment type="caution">
    <text evidence="13">The sequence shown here is derived from an EMBL/GenBank/DDBJ whole genome shotgun (WGS) entry which is preliminary data.</text>
</comment>
<feature type="active site" description="Proton acceptor; for dehydratase activity" evidence="8">
    <location>
        <position position="2565"/>
    </location>
</feature>
<evidence type="ECO:0000259" key="11">
    <source>
        <dbReference type="PROSITE" id="PS52004"/>
    </source>
</evidence>
<dbReference type="SMART" id="SM01294">
    <property type="entry name" value="PKS_PP_betabranch"/>
    <property type="match status" value="3"/>
</dbReference>
<dbReference type="InterPro" id="IPR001227">
    <property type="entry name" value="Ac_transferase_dom_sf"/>
</dbReference>
<evidence type="ECO:0000313" key="13">
    <source>
        <dbReference type="EMBL" id="GHI77283.1"/>
    </source>
</evidence>
<keyword evidence="3" id="KW-0597">Phosphoprotein</keyword>
<dbReference type="PROSITE" id="PS52004">
    <property type="entry name" value="KS3_2"/>
    <property type="match status" value="2"/>
</dbReference>
<dbReference type="Pfam" id="PF00550">
    <property type="entry name" value="PP-binding"/>
    <property type="match status" value="3"/>
</dbReference>
<dbReference type="Gene3D" id="3.40.47.10">
    <property type="match status" value="2"/>
</dbReference>
<dbReference type="Pfam" id="PF18369">
    <property type="entry name" value="PKS_DE"/>
    <property type="match status" value="1"/>
</dbReference>
<reference evidence="14" key="1">
    <citation type="submission" date="2023-07" db="EMBL/GenBank/DDBJ databases">
        <title>Whole genome shotgun sequence of Streptomyces spororaveus NBRC 15456.</title>
        <authorList>
            <person name="Komaki H."/>
            <person name="Tamura T."/>
        </authorList>
    </citation>
    <scope>NUCLEOTIDE SEQUENCE [LARGE SCALE GENOMIC DNA]</scope>
    <source>
        <strain evidence="14">NBRC 15456</strain>
    </source>
</reference>
<organism evidence="13 14">
    <name type="scientific">Streptomyces spororaveus</name>
    <dbReference type="NCBI Taxonomy" id="284039"/>
    <lineage>
        <taxon>Bacteria</taxon>
        <taxon>Bacillati</taxon>
        <taxon>Actinomycetota</taxon>
        <taxon>Actinomycetes</taxon>
        <taxon>Kitasatosporales</taxon>
        <taxon>Streptomycetaceae</taxon>
        <taxon>Streptomyces</taxon>
    </lineage>
</organism>
<feature type="region of interest" description="C-terminal hotdog fold" evidence="8">
    <location>
        <begin position="2676"/>
        <end position="2814"/>
    </location>
</feature>
<feature type="domain" description="Ketosynthase family 3 (KS3)" evidence="11">
    <location>
        <begin position="1642"/>
        <end position="2067"/>
    </location>
</feature>
<dbReference type="SMART" id="SM00825">
    <property type="entry name" value="PKS_KS"/>
    <property type="match status" value="2"/>
</dbReference>
<dbReference type="PANTHER" id="PTHR43775:SF51">
    <property type="entry name" value="INACTIVE PHENOLPHTHIOCEROL SYNTHESIS POLYKETIDE SYNTHASE TYPE I PKS1-RELATED"/>
    <property type="match status" value="1"/>
</dbReference>
<dbReference type="Gene3D" id="3.40.50.720">
    <property type="entry name" value="NAD(P)-binding Rossmann-like Domain"/>
    <property type="match status" value="2"/>
</dbReference>
<protein>
    <recommendedName>
        <fullName evidence="15">Acyl transferase domain-containing protein</fullName>
    </recommendedName>
</protein>
<evidence type="ECO:0000256" key="9">
    <source>
        <dbReference type="SAM" id="MobiDB-lite"/>
    </source>
</evidence>
<dbReference type="InterPro" id="IPR042104">
    <property type="entry name" value="PKS_dehydratase_sf"/>
</dbReference>
<dbReference type="InterPro" id="IPR016039">
    <property type="entry name" value="Thiolase-like"/>
</dbReference>
<dbReference type="Pfam" id="PF00109">
    <property type="entry name" value="ketoacyl-synt"/>
    <property type="match status" value="2"/>
</dbReference>
<dbReference type="InterPro" id="IPR055123">
    <property type="entry name" value="SpnB-like_Rossmann"/>
</dbReference>
<dbReference type="SMART" id="SM00823">
    <property type="entry name" value="PKS_PP"/>
    <property type="match status" value="3"/>
</dbReference>
<feature type="domain" description="Ketosynthase family 3 (KS3)" evidence="11">
    <location>
        <begin position="88"/>
        <end position="514"/>
    </location>
</feature>
<dbReference type="Gene3D" id="1.10.1200.10">
    <property type="entry name" value="ACP-like"/>
    <property type="match status" value="3"/>
</dbReference>
<comment type="pathway">
    <text evidence="1">Antibiotic biosynthesis.</text>
</comment>
<dbReference type="InterPro" id="IPR057326">
    <property type="entry name" value="KR_dom"/>
</dbReference>
<evidence type="ECO:0000256" key="8">
    <source>
        <dbReference type="PROSITE-ProRule" id="PRU01363"/>
    </source>
</evidence>
<feature type="domain" description="Carrier" evidence="10">
    <location>
        <begin position="3347"/>
        <end position="3422"/>
    </location>
</feature>
<dbReference type="PROSITE" id="PS00606">
    <property type="entry name" value="KS3_1"/>
    <property type="match status" value="2"/>
</dbReference>
<dbReference type="PROSITE" id="PS00012">
    <property type="entry name" value="PHOSPHOPANTETHEINE"/>
    <property type="match status" value="2"/>
</dbReference>
<sequence>MSSLASAALRDAAPSSLDPHRPFLDLGFDSLAAVDLHARLVAGTGLRLPVTLAFDHPTPAHLARHLHAAILGLTGPARTPVTAAIGSDEPIAIVGIGCHFPGDVQSPEALWDLVENGTDAISAFPTGRGWDLDTLYDPDPDRAGTSYAREGGFLHDADAFDAAFFGISPREALAMDPQQRLLLETSWEAFDRAGVDPAELRGGQVGVFVGAETQEYGPRLQDATDGFEGYLVTGNAASVASGRIAYAFGFEGPTVTVDTACSSSLAALHLAVQALRSGECSLALAGGVAVMASPGSFVSFSRQRGLAPDGRCKPFAAAADGTAWGEGVGMLLVERLSDARANGHRILAVVRGSAINQDGASNGLTAPSGPSQQRVIRQALANAGLAAAEVDVVEAHGTGTRLGDPIEAQALLATYGQEHTDDQPLWLGSLKSNIGHTQAAAGVAGVIKMIMAMRHGVLPRTLHVDEPTPHVDWEAGAVTLLTEAVEWPESDRPRRAGVSSFGMSGTNAHVIIEEPAAEDRDGTPPADDAQAPDSGPSPTPDTSAPAKDAPAAAGLLPWALSAKTPEALRAQARRLSTLIAAQPHVTPLDIGHSLATTRGRFEQRAVVLGEDRESLTNALDALAAGTDAPSVVQDAPAPGKLAFLFTGQGSQRLGMGRELYETYPVFADALDDACWYLDDQLELPLLDVLFAETGSPEAALLHQTAYTQPALFAVEVALFRLVDSWGLKPDFVAGHSIGEIAAAHVAGVFSLEDACTLVAARGRLMQALPGGGVMIAVQASEDEVLPLLTERVSIAAINGPQSVVIAGDEDAAVAIAESFEAQGRKTKRLTVSHAFHSPHMDGMLAEFLRVAQVLDYGRPTLPVVSLLTGTTATAAELATPEYWVRHVRDAVRFLDGVRTLQQRGARTFLELGPDAVLTAMAQDCVDPQGTAFASALRSGRPETTTLLNAVARAHVRGAETDWAALFAGTGARRVELPTYAFQRQRYWMDSRTPHAESAAARTVGGSDPVDSVFWDAVEHEDVATLAAALELDLDGEQPLSEVVPALSAWRRRRRTESEVDGWRYRVSWKPCAEVSGASRLSGSWLVVTPAEGVDDSVVVEGLVGRGAEVRRVVVEAGADRVALAGLLADAGSAAGVVSLLGLDESEGLLATVGLVQALGDAGVEAPLWCVTRGAVSVGRSDRLVSPVQAQVWGLGRVAALEVPERWGGLVDLPEVLDERALSRLVGVLAGSGEDQVAVRSSGVFGRRLVRAPRAEGAAAWAPAGTVLVTGGTGALGGRVARWLAGAGAERLVLTSRRGPEAPGAAELVAELTGAGVEVSVVACDVADRDALSALLAAEAESLSAVVHTAGVLDDGVLDALTPDRIDGVLRAKAVSARNLHEVTAELGIELSAFVLFSSVTGTWGTAGQANYAAANAFLDALAEQRRADGLAATSLAWGPWAEGGMAADEALETRMRRGGVPPMSGDAAVNALQRALNANDTVVTVVDVDWERFAPGFTAARATKLFAELPEAQRALAAQEGDEGQDGGAVRGRHSLAERLAGLSAAEGDRLLLDLVRKEVAAVLGHAGVESVGAERAFKELGFDSLTAVELRNRLGAATELRLPATLIYDYPTSAALAGYLRAELLGTQVVVSGPVAKAVDDDPIAIVAMSCRFPGGVRTPEDLWQLLATGSDAIGEFPADRGWDAESLFGPQSEQDVPYAREGGFLYDAADFDPAFFGISPREALAMDPQQRLLLETSWEAFERAGIDPSSVRGSQAGVFVGTNGQDYLSLVLNSADSGDGFMSTGNSASVVSGRLSYVFGLEGPAVTVDTACSASLVALHLAVQALRNGECSLALAGGVTVMSTPGAFVEFSRQRGLAANGRIKAFAAAADGTGWGEGVGMLLVERLSDARRNGHPVLALVRGSAVNQDGASNGLTAPNGPSQQRVIRAALASAGLSAADIDAVEAHGTGTKLGDPIEAQALLATYGQDRPADRPLQLGSIKSNIGHTQAAAGVAGLMKMVLAMQHGVLPQTLHVDEPTPHVDWSAGDIALLTDAVEWPETGRPRRAGVSSFGVSGTNAHTILEQAPPLPESDEADVDTPATGPAVSAWTLAGRTEPALREQAERLLAHVDTHSELRPVDVGHSLATGRAALDHRAVLVAGDREEFRHALTALASGESTAHAVRGIARPDQQMAFLFTGQGSQRLGMGRELYEAYPVFADALDAVSARLDLEVPLKDVLFGTDAGLLDETAYTQPALFAVEVALFRLVESWGLKPDFLAGHSIGEIAAAHVAGVFSLQDACELVAARGRLMQALPAGGVMIAVQASEDEVLPLLTERVSIAAINGPKSVVIAGDEADAVAIAGSFTGRKTKRLTVSHAFHSPHMDGMLADFRKVAEGLSYGSPRIPVVSNLTGALVSDEMGSADFWVRHVREAVRFLDGIRTLEAAGVTSYIELGPDGILSALAQDCVTSEDGPVFVPALRKGRPEAEAVTTALATAYTHGIAVDWRAYHSGTGARRVDLPTYAFQRERYWVDSFAEFEDVTSVGIGSAGHPLLGAAVELPDSDGFLFTGRLSLRTHPWLADHVVADTVVVPGAAFVELAVRAGDEVGCEEVEELTLEAPLVLPETGAVQLRLTVSGADDHGRRSVQVHSRVEAADGGGAWSRNATGLLGGGSGSGGSAGEAGTGTGEWPPTGADEVSVDAVRERLTGAGLYHGPAFRTLTQVWVRGEEVFAEARLSDELQSTAGRFALHPALLDVASQALAAVDPGVGGAGRMPLAWRGVRLHAVGADALRLRITAGGEDAVSVALADAQGVPVATVGALVTEAVDVERFAAAPDGSHESLFRLDWVRTTAPGRPIPADFAVLGTPGSGTRGTGVTSGTDSDEGLLVGALQRAGLTAEAYDDLAALDAAVAAGRAMPETVVVPFGAAPDPVASADSAEEVARLTQAVREATHRALATVQSWLDNGRFAGARLVVVTRGAVATGGDTEVDDLAHAPVWGLLRAAQTEHPDRFVLVDLDGADASYRALPGAVACHEPEVAVREGVSYAPRLVRVGAEEAAGDNGTGGRRIDPQGTVLITGASGGLAGLFARHLVTEHGVRHLLLTSRRGAEADSAAELTAQLAALGAQVTWAACDVADRDALAALLASVPAERPLTAVVHTAAVLDDGVVDLLTPERVDRVLRPKAEAALHLHELTRDLDLSAFVLFSAAAGTLGGAGQANYAAANVFLDALARHRTARGLTALSLVWGMWAEERGMAGRLTEAELGRAGRGGVTPLPATEGLALFDAALAADEAVLVPVGIDIPTLRARAADGGILPMFRGLVRTPVRRSAQSAGGAADAVPTDGTGERTLAQRLAELSPAERERTVLDLVRGQVAAVLGYRSAEHIGGEQAFKELGFDSLTAVELRNRLGAAGGLRLPATLIYDYPNPAALAQHLLSEVAPETAERKLSVLEELDRLESTFSSLAPAELSAAAGDEAAHARVAVRLQTLLAQWNDARQVEGETGANEIEEASDDELFALIDKKFGQG</sequence>
<dbReference type="Gene3D" id="3.30.70.3290">
    <property type="match status" value="2"/>
</dbReference>
<dbReference type="InterPro" id="IPR050091">
    <property type="entry name" value="PKS_NRPS_Biosynth_Enz"/>
</dbReference>
<dbReference type="InterPro" id="IPR032821">
    <property type="entry name" value="PKS_assoc"/>
</dbReference>
<feature type="region of interest" description="Disordered" evidence="9">
    <location>
        <begin position="517"/>
        <end position="549"/>
    </location>
</feature>
<keyword evidence="5" id="KW-0045">Antibiotic biosynthesis</keyword>
<dbReference type="PROSITE" id="PS52019">
    <property type="entry name" value="PKS_MFAS_DH"/>
    <property type="match status" value="1"/>
</dbReference>
<feature type="region of interest" description="Disordered" evidence="9">
    <location>
        <begin position="2639"/>
        <end position="2676"/>
    </location>
</feature>
<keyword evidence="6" id="KW-0511">Multifunctional enzyme</keyword>
<evidence type="ECO:0000256" key="5">
    <source>
        <dbReference type="ARBA" id="ARBA00023194"/>
    </source>
</evidence>
<evidence type="ECO:0000256" key="1">
    <source>
        <dbReference type="ARBA" id="ARBA00004792"/>
    </source>
</evidence>
<evidence type="ECO:0000256" key="3">
    <source>
        <dbReference type="ARBA" id="ARBA00022553"/>
    </source>
</evidence>
<name>A0ABQ3TA46_9ACTN</name>
<keyword evidence="4" id="KW-0808">Transferase</keyword>
<evidence type="ECO:0000259" key="10">
    <source>
        <dbReference type="PROSITE" id="PS50075"/>
    </source>
</evidence>
<dbReference type="InterPro" id="IPR016035">
    <property type="entry name" value="Acyl_Trfase/lysoPLipase"/>
</dbReference>
<evidence type="ECO:0000256" key="7">
    <source>
        <dbReference type="ARBA" id="ARBA00023315"/>
    </source>
</evidence>
<dbReference type="InterPro" id="IPR014043">
    <property type="entry name" value="Acyl_transferase_dom"/>
</dbReference>
<dbReference type="NCBIfam" id="NF045894">
    <property type="entry name" value="PKS_plus_SDR"/>
    <property type="match status" value="1"/>
</dbReference>
<dbReference type="Pfam" id="PF14765">
    <property type="entry name" value="PS-DH"/>
    <property type="match status" value="1"/>
</dbReference>
<evidence type="ECO:0008006" key="15">
    <source>
        <dbReference type="Google" id="ProtNLM"/>
    </source>
</evidence>
<dbReference type="EMBL" id="BNED01000005">
    <property type="protein sequence ID" value="GHI77283.1"/>
    <property type="molecule type" value="Genomic_DNA"/>
</dbReference>
<dbReference type="InterPro" id="IPR006162">
    <property type="entry name" value="Ppantetheine_attach_site"/>
</dbReference>
<dbReference type="Pfam" id="PF16197">
    <property type="entry name" value="KAsynt_C_assoc"/>
    <property type="match status" value="2"/>
</dbReference>
<dbReference type="InterPro" id="IPR020841">
    <property type="entry name" value="PKS_Beta-ketoAc_synthase_dom"/>
</dbReference>
<dbReference type="CDD" id="cd08952">
    <property type="entry name" value="KR_1_SDR_x"/>
    <property type="match status" value="1"/>
</dbReference>
<dbReference type="SMART" id="SM00822">
    <property type="entry name" value="PKS_KR"/>
    <property type="match status" value="2"/>
</dbReference>
<dbReference type="Proteomes" id="UP000608522">
    <property type="component" value="Unassembled WGS sequence"/>
</dbReference>
<dbReference type="InterPro" id="IPR014031">
    <property type="entry name" value="Ketoacyl_synth_C"/>
</dbReference>
<dbReference type="InterPro" id="IPR014030">
    <property type="entry name" value="Ketoacyl_synth_N"/>
</dbReference>
<evidence type="ECO:0000256" key="2">
    <source>
        <dbReference type="ARBA" id="ARBA00022450"/>
    </source>
</evidence>
<dbReference type="Gene3D" id="3.10.129.110">
    <property type="entry name" value="Polyketide synthase dehydratase"/>
    <property type="match status" value="1"/>
</dbReference>
<dbReference type="InterPro" id="IPR049552">
    <property type="entry name" value="PKS_DH_N"/>
</dbReference>
<dbReference type="SMART" id="SM00827">
    <property type="entry name" value="PKS_AT"/>
    <property type="match status" value="2"/>
</dbReference>
<proteinExistence type="predicted"/>
<feature type="compositionally biased region" description="Low complexity" evidence="9">
    <location>
        <begin position="531"/>
        <end position="549"/>
    </location>
</feature>
<dbReference type="InterPro" id="IPR049551">
    <property type="entry name" value="PKS_DH_C"/>
</dbReference>
<dbReference type="CDD" id="cd08956">
    <property type="entry name" value="KR_3_FAS_SDR_x"/>
    <property type="match status" value="1"/>
</dbReference>